<dbReference type="Gene3D" id="3.30.70.270">
    <property type="match status" value="1"/>
</dbReference>
<name>D6WTM7_TRICA</name>
<organism evidence="2 3">
    <name type="scientific">Tribolium castaneum</name>
    <name type="common">Red flour beetle</name>
    <dbReference type="NCBI Taxonomy" id="7070"/>
    <lineage>
        <taxon>Eukaryota</taxon>
        <taxon>Metazoa</taxon>
        <taxon>Ecdysozoa</taxon>
        <taxon>Arthropoda</taxon>
        <taxon>Hexapoda</taxon>
        <taxon>Insecta</taxon>
        <taxon>Pterygota</taxon>
        <taxon>Neoptera</taxon>
        <taxon>Endopterygota</taxon>
        <taxon>Coleoptera</taxon>
        <taxon>Polyphaga</taxon>
        <taxon>Cucujiformia</taxon>
        <taxon>Tenebrionidae</taxon>
        <taxon>Tenebrionidae incertae sedis</taxon>
        <taxon>Tribolium</taxon>
    </lineage>
</organism>
<proteinExistence type="predicted"/>
<dbReference type="GO" id="GO:0071897">
    <property type="term" value="P:DNA biosynthetic process"/>
    <property type="evidence" value="ECO:0007669"/>
    <property type="project" value="UniProtKB-ARBA"/>
</dbReference>
<dbReference type="Gene3D" id="3.10.10.10">
    <property type="entry name" value="HIV Type 1 Reverse Transcriptase, subunit A, domain 1"/>
    <property type="match status" value="1"/>
</dbReference>
<dbReference type="PhylomeDB" id="D6WTM7"/>
<feature type="domain" description="Reverse transcriptase" evidence="1">
    <location>
        <begin position="105"/>
        <end position="204"/>
    </location>
</feature>
<keyword evidence="3" id="KW-1185">Reference proteome</keyword>
<protein>
    <recommendedName>
        <fullName evidence="1">Reverse transcriptase domain-containing protein</fullName>
    </recommendedName>
</protein>
<dbReference type="HOGENOM" id="CLU_804943_0_0_1"/>
<dbReference type="InterPro" id="IPR043128">
    <property type="entry name" value="Rev_trsase/Diguanyl_cyclase"/>
</dbReference>
<dbReference type="InterPro" id="IPR000477">
    <property type="entry name" value="RT_dom"/>
</dbReference>
<sequence>MRYLLGTELVNSYLQVLKRLSKDCSFTAVTAERNKDDFIRDAFISGLQSSHIRLRMLENNTARSEEVFDEARALEAAQLHSESYISSPILNAITDAQPIKEENKDEDKPYTSFKTCGRLYQFCRIPFGGKKWGSLFSKKYRQYYSKRKFEVCYLDNVTVCGRNQTEHNINLQRFLNAAKKFYLTLNIEKCSFFAKSINLLGYTIIGKTIKPDCEKLRPLLDFLVPTNSASLRRVLGIAINTTPHERMFHHLRRYANGSSIPTWLSSPDRVLMKRYNRASKYEPLIEEMQLIEANHAHIRLPDGRETTVSIRHLATAGISKTKTKTKNLRFRILTTLIQNQKLMKI</sequence>
<reference evidence="2 3" key="2">
    <citation type="journal article" date="2010" name="Nucleic Acids Res.">
        <title>BeetleBase in 2010: revisions to provide comprehensive genomic information for Tribolium castaneum.</title>
        <authorList>
            <person name="Kim H.S."/>
            <person name="Murphy T."/>
            <person name="Xia J."/>
            <person name="Caragea D."/>
            <person name="Park Y."/>
            <person name="Beeman R.W."/>
            <person name="Lorenzen M.D."/>
            <person name="Butcher S."/>
            <person name="Manak J.R."/>
            <person name="Brown S.J."/>
        </authorList>
    </citation>
    <scope>GENOME REANNOTATION</scope>
    <source>
        <strain evidence="2 3">Georgia GA2</strain>
    </source>
</reference>
<reference evidence="2 3" key="1">
    <citation type="journal article" date="2008" name="Nature">
        <title>The genome of the model beetle and pest Tribolium castaneum.</title>
        <authorList>
            <consortium name="Tribolium Genome Sequencing Consortium"/>
            <person name="Richards S."/>
            <person name="Gibbs R.A."/>
            <person name="Weinstock G.M."/>
            <person name="Brown S.J."/>
            <person name="Denell R."/>
            <person name="Beeman R.W."/>
            <person name="Gibbs R."/>
            <person name="Beeman R.W."/>
            <person name="Brown S.J."/>
            <person name="Bucher G."/>
            <person name="Friedrich M."/>
            <person name="Grimmelikhuijzen C.J."/>
            <person name="Klingler M."/>
            <person name="Lorenzen M."/>
            <person name="Richards S."/>
            <person name="Roth S."/>
            <person name="Schroder R."/>
            <person name="Tautz D."/>
            <person name="Zdobnov E.M."/>
            <person name="Muzny D."/>
            <person name="Gibbs R.A."/>
            <person name="Weinstock G.M."/>
            <person name="Attaway T."/>
            <person name="Bell S."/>
            <person name="Buhay C.J."/>
            <person name="Chandrabose M.N."/>
            <person name="Chavez D."/>
            <person name="Clerk-Blankenburg K.P."/>
            <person name="Cree A."/>
            <person name="Dao M."/>
            <person name="Davis C."/>
            <person name="Chacko J."/>
            <person name="Dinh H."/>
            <person name="Dugan-Rocha S."/>
            <person name="Fowler G."/>
            <person name="Garner T.T."/>
            <person name="Garnes J."/>
            <person name="Gnirke A."/>
            <person name="Hawes A."/>
            <person name="Hernandez J."/>
            <person name="Hines S."/>
            <person name="Holder M."/>
            <person name="Hume J."/>
            <person name="Jhangiani S.N."/>
            <person name="Joshi V."/>
            <person name="Khan Z.M."/>
            <person name="Jackson L."/>
            <person name="Kovar C."/>
            <person name="Kowis A."/>
            <person name="Lee S."/>
            <person name="Lewis L.R."/>
            <person name="Margolis J."/>
            <person name="Morgan M."/>
            <person name="Nazareth L.V."/>
            <person name="Nguyen N."/>
            <person name="Okwuonu G."/>
            <person name="Parker D."/>
            <person name="Richards S."/>
            <person name="Ruiz S.J."/>
            <person name="Santibanez J."/>
            <person name="Savard J."/>
            <person name="Scherer S.E."/>
            <person name="Schneider B."/>
            <person name="Sodergren E."/>
            <person name="Tautz D."/>
            <person name="Vattahil S."/>
            <person name="Villasana D."/>
            <person name="White C.S."/>
            <person name="Wright R."/>
            <person name="Park Y."/>
            <person name="Beeman R.W."/>
            <person name="Lord J."/>
            <person name="Oppert B."/>
            <person name="Lorenzen M."/>
            <person name="Brown S."/>
            <person name="Wang L."/>
            <person name="Savard J."/>
            <person name="Tautz D."/>
            <person name="Richards S."/>
            <person name="Weinstock G."/>
            <person name="Gibbs R.A."/>
            <person name="Liu Y."/>
            <person name="Worley K."/>
            <person name="Weinstock G."/>
            <person name="Elsik C.G."/>
            <person name="Reese J.T."/>
            <person name="Elhaik E."/>
            <person name="Landan G."/>
            <person name="Graur D."/>
            <person name="Arensburger P."/>
            <person name="Atkinson P."/>
            <person name="Beeman R.W."/>
            <person name="Beidler J."/>
            <person name="Brown S.J."/>
            <person name="Demuth J.P."/>
            <person name="Drury D.W."/>
            <person name="Du Y.Z."/>
            <person name="Fujiwara H."/>
            <person name="Lorenzen M."/>
            <person name="Maselli V."/>
            <person name="Osanai M."/>
            <person name="Park Y."/>
            <person name="Robertson H.M."/>
            <person name="Tu Z."/>
            <person name="Wang J.J."/>
            <person name="Wang S."/>
            <person name="Richards S."/>
            <person name="Song H."/>
            <person name="Zhang L."/>
            <person name="Sodergren E."/>
            <person name="Werner D."/>
            <person name="Stanke M."/>
            <person name="Morgenstern B."/>
            <person name="Solovyev V."/>
            <person name="Kosarev P."/>
            <person name="Brown G."/>
            <person name="Chen H.C."/>
            <person name="Ermolaeva O."/>
            <person name="Hlavina W."/>
            <person name="Kapustin Y."/>
            <person name="Kiryutin B."/>
            <person name="Kitts P."/>
            <person name="Maglott D."/>
            <person name="Pruitt K."/>
            <person name="Sapojnikov V."/>
            <person name="Souvorov A."/>
            <person name="Mackey A.J."/>
            <person name="Waterhouse R.M."/>
            <person name="Wyder S."/>
            <person name="Zdobnov E.M."/>
            <person name="Zdobnov E.M."/>
            <person name="Wyder S."/>
            <person name="Kriventseva E.V."/>
            <person name="Kadowaki T."/>
            <person name="Bork P."/>
            <person name="Aranda M."/>
            <person name="Bao R."/>
            <person name="Beermann A."/>
            <person name="Berns N."/>
            <person name="Bolognesi R."/>
            <person name="Bonneton F."/>
            <person name="Bopp D."/>
            <person name="Brown S.J."/>
            <person name="Bucher G."/>
            <person name="Butts T."/>
            <person name="Chaumot A."/>
            <person name="Denell R.E."/>
            <person name="Ferrier D.E."/>
            <person name="Friedrich M."/>
            <person name="Gordon C.M."/>
            <person name="Jindra M."/>
            <person name="Klingler M."/>
            <person name="Lan Q."/>
            <person name="Lattorff H.M."/>
            <person name="Laudet V."/>
            <person name="von Levetsow C."/>
            <person name="Liu Z."/>
            <person name="Lutz R."/>
            <person name="Lynch J.A."/>
            <person name="da Fonseca R.N."/>
            <person name="Posnien N."/>
            <person name="Reuter R."/>
            <person name="Roth S."/>
            <person name="Savard J."/>
            <person name="Schinko J.B."/>
            <person name="Schmitt C."/>
            <person name="Schoppmeier M."/>
            <person name="Schroder R."/>
            <person name="Shippy T.D."/>
            <person name="Simonnet F."/>
            <person name="Marques-Souza H."/>
            <person name="Tautz D."/>
            <person name="Tomoyasu Y."/>
            <person name="Trauner J."/>
            <person name="Van der Zee M."/>
            <person name="Vervoort M."/>
            <person name="Wittkopp N."/>
            <person name="Wimmer E.A."/>
            <person name="Yang X."/>
            <person name="Jones A.K."/>
            <person name="Sattelle D.B."/>
            <person name="Ebert P.R."/>
            <person name="Nelson D."/>
            <person name="Scott J.G."/>
            <person name="Beeman R.W."/>
            <person name="Muthukrishnan S."/>
            <person name="Kramer K.J."/>
            <person name="Arakane Y."/>
            <person name="Beeman R.W."/>
            <person name="Zhu Q."/>
            <person name="Hogenkamp D."/>
            <person name="Dixit R."/>
            <person name="Oppert B."/>
            <person name="Jiang H."/>
            <person name="Zou Z."/>
            <person name="Marshall J."/>
            <person name="Elpidina E."/>
            <person name="Vinokurov K."/>
            <person name="Oppert C."/>
            <person name="Zou Z."/>
            <person name="Evans J."/>
            <person name="Lu Z."/>
            <person name="Zhao P."/>
            <person name="Sumathipala N."/>
            <person name="Altincicek B."/>
            <person name="Vilcinskas A."/>
            <person name="Williams M."/>
            <person name="Hultmark D."/>
            <person name="Hetru C."/>
            <person name="Jiang H."/>
            <person name="Grimmelikhuijzen C.J."/>
            <person name="Hauser F."/>
            <person name="Cazzamali G."/>
            <person name="Williamson M."/>
            <person name="Park Y."/>
            <person name="Li B."/>
            <person name="Tanaka Y."/>
            <person name="Predel R."/>
            <person name="Neupert S."/>
            <person name="Schachtner J."/>
            <person name="Verleyen P."/>
            <person name="Raible F."/>
            <person name="Bork P."/>
            <person name="Friedrich M."/>
            <person name="Walden K.K."/>
            <person name="Robertson H.M."/>
            <person name="Angeli S."/>
            <person name="Foret S."/>
            <person name="Bucher G."/>
            <person name="Schuetz S."/>
            <person name="Maleszka R."/>
            <person name="Wimmer E.A."/>
            <person name="Beeman R.W."/>
            <person name="Lorenzen M."/>
            <person name="Tomoyasu Y."/>
            <person name="Miller S.C."/>
            <person name="Grossmann D."/>
            <person name="Bucher G."/>
        </authorList>
    </citation>
    <scope>NUCLEOTIDE SEQUENCE [LARGE SCALE GENOMIC DNA]</scope>
    <source>
        <strain evidence="2 3">Georgia GA2</strain>
    </source>
</reference>
<evidence type="ECO:0000259" key="1">
    <source>
        <dbReference type="Pfam" id="PF00078"/>
    </source>
</evidence>
<dbReference type="Pfam" id="PF00078">
    <property type="entry name" value="RVT_1"/>
    <property type="match status" value="1"/>
</dbReference>
<dbReference type="AlphaFoldDB" id="D6WTM7"/>
<dbReference type="PANTHER" id="PTHR37984:SF9">
    <property type="entry name" value="INTEGRASE CATALYTIC DOMAIN-CONTAINING PROTEIN"/>
    <property type="match status" value="1"/>
</dbReference>
<dbReference type="eggNOG" id="KOG0017">
    <property type="taxonomic scope" value="Eukaryota"/>
</dbReference>
<dbReference type="InterPro" id="IPR043502">
    <property type="entry name" value="DNA/RNA_pol_sf"/>
</dbReference>
<evidence type="ECO:0000313" key="3">
    <source>
        <dbReference type="Proteomes" id="UP000007266"/>
    </source>
</evidence>
<dbReference type="SUPFAM" id="SSF56672">
    <property type="entry name" value="DNA/RNA polymerases"/>
    <property type="match status" value="1"/>
</dbReference>
<evidence type="ECO:0000313" key="2">
    <source>
        <dbReference type="EMBL" id="EFA07199.1"/>
    </source>
</evidence>
<dbReference type="Proteomes" id="UP000007266">
    <property type="component" value="Linkage group 7"/>
</dbReference>
<dbReference type="PANTHER" id="PTHR37984">
    <property type="entry name" value="PROTEIN CBG26694"/>
    <property type="match status" value="1"/>
</dbReference>
<dbReference type="InParanoid" id="D6WTM7"/>
<gene>
    <name evidence="2" type="primary">GLEAN_10206</name>
    <name evidence="2" type="ORF">TcasGA2_TC010206</name>
</gene>
<dbReference type="InterPro" id="IPR050951">
    <property type="entry name" value="Retrovirus_Pol_polyprotein"/>
</dbReference>
<dbReference type="EMBL" id="KQ971355">
    <property type="protein sequence ID" value="EFA07199.1"/>
    <property type="molecule type" value="Genomic_DNA"/>
</dbReference>
<accession>D6WTM7</accession>
<dbReference type="STRING" id="7070.D6WTM7"/>